<protein>
    <submittedName>
        <fullName evidence="6">ABC transporter ATP-binding protein</fullName>
    </submittedName>
</protein>
<evidence type="ECO:0000313" key="7">
    <source>
        <dbReference type="Proteomes" id="UP000063964"/>
    </source>
</evidence>
<evidence type="ECO:0000256" key="2">
    <source>
        <dbReference type="ARBA" id="ARBA00022448"/>
    </source>
</evidence>
<dbReference type="InterPro" id="IPR029439">
    <property type="entry name" value="Wzt_C"/>
</dbReference>
<dbReference type="PROSITE" id="PS50893">
    <property type="entry name" value="ABC_TRANSPORTER_2"/>
    <property type="match status" value="1"/>
</dbReference>
<dbReference type="CDD" id="cd03220">
    <property type="entry name" value="ABC_KpsT_Wzt"/>
    <property type="match status" value="1"/>
</dbReference>
<name>A0A0X8JNS0_9BACT</name>
<accession>A0A0X8JNS0</accession>
<dbReference type="KEGG" id="doa:AXF15_02565"/>
<dbReference type="Pfam" id="PF00005">
    <property type="entry name" value="ABC_tran"/>
    <property type="match status" value="1"/>
</dbReference>
<dbReference type="InterPro" id="IPR003439">
    <property type="entry name" value="ABC_transporter-like_ATP-bd"/>
</dbReference>
<dbReference type="PANTHER" id="PTHR46743">
    <property type="entry name" value="TEICHOIC ACIDS EXPORT ATP-BINDING PROTEIN TAGH"/>
    <property type="match status" value="1"/>
</dbReference>
<dbReference type="Gene3D" id="3.40.50.300">
    <property type="entry name" value="P-loop containing nucleotide triphosphate hydrolases"/>
    <property type="match status" value="1"/>
</dbReference>
<dbReference type="InterPro" id="IPR050683">
    <property type="entry name" value="Bact_Polysacc_Export_ATP-bd"/>
</dbReference>
<dbReference type="InterPro" id="IPR027417">
    <property type="entry name" value="P-loop_NTPase"/>
</dbReference>
<dbReference type="SUPFAM" id="SSF52540">
    <property type="entry name" value="P-loop containing nucleoside triphosphate hydrolases"/>
    <property type="match status" value="1"/>
</dbReference>
<gene>
    <name evidence="6" type="ORF">AXF15_02565</name>
</gene>
<evidence type="ECO:0000256" key="4">
    <source>
        <dbReference type="ARBA" id="ARBA00022840"/>
    </source>
</evidence>
<evidence type="ECO:0000256" key="3">
    <source>
        <dbReference type="ARBA" id="ARBA00022741"/>
    </source>
</evidence>
<dbReference type="GO" id="GO:0005524">
    <property type="term" value="F:ATP binding"/>
    <property type="evidence" value="ECO:0007669"/>
    <property type="project" value="UniProtKB-KW"/>
</dbReference>
<dbReference type="GO" id="GO:0016887">
    <property type="term" value="F:ATP hydrolysis activity"/>
    <property type="evidence" value="ECO:0007669"/>
    <property type="project" value="InterPro"/>
</dbReference>
<comment type="similarity">
    <text evidence="1">Belongs to the ABC transporter superfamily.</text>
</comment>
<keyword evidence="3" id="KW-0547">Nucleotide-binding</keyword>
<dbReference type="AlphaFoldDB" id="A0A0X8JNS0"/>
<dbReference type="Gene3D" id="2.70.50.60">
    <property type="entry name" value="abc- transporter (atp binding component) like domain"/>
    <property type="match status" value="1"/>
</dbReference>
<proteinExistence type="inferred from homology"/>
<organism evidence="6 7">
    <name type="scientific">Desulfomicrobium orale DSM 12838</name>
    <dbReference type="NCBI Taxonomy" id="888061"/>
    <lineage>
        <taxon>Bacteria</taxon>
        <taxon>Pseudomonadati</taxon>
        <taxon>Thermodesulfobacteriota</taxon>
        <taxon>Desulfovibrionia</taxon>
        <taxon>Desulfovibrionales</taxon>
        <taxon>Desulfomicrobiaceae</taxon>
        <taxon>Desulfomicrobium</taxon>
    </lineage>
</organism>
<keyword evidence="7" id="KW-1185">Reference proteome</keyword>
<dbReference type="RefSeq" id="WP_066602898.1">
    <property type="nucleotide sequence ID" value="NZ_CP014230.1"/>
</dbReference>
<dbReference type="GO" id="GO:0016020">
    <property type="term" value="C:membrane"/>
    <property type="evidence" value="ECO:0007669"/>
    <property type="project" value="InterPro"/>
</dbReference>
<evidence type="ECO:0000259" key="5">
    <source>
        <dbReference type="PROSITE" id="PS50893"/>
    </source>
</evidence>
<dbReference type="Pfam" id="PF14524">
    <property type="entry name" value="Wzt_C"/>
    <property type="match status" value="1"/>
</dbReference>
<dbReference type="PANTHER" id="PTHR46743:SF2">
    <property type="entry name" value="TEICHOIC ACIDS EXPORT ATP-BINDING PROTEIN TAGH"/>
    <property type="match status" value="1"/>
</dbReference>
<dbReference type="OrthoDB" id="9809450at2"/>
<dbReference type="STRING" id="888061.AXF15_02565"/>
<evidence type="ECO:0000313" key="6">
    <source>
        <dbReference type="EMBL" id="AMD92096.1"/>
    </source>
</evidence>
<dbReference type="InterPro" id="IPR003593">
    <property type="entry name" value="AAA+_ATPase"/>
</dbReference>
<dbReference type="SMART" id="SM00382">
    <property type="entry name" value="AAA"/>
    <property type="match status" value="1"/>
</dbReference>
<feature type="domain" description="ABC transporter" evidence="5">
    <location>
        <begin position="24"/>
        <end position="247"/>
    </location>
</feature>
<keyword evidence="4 6" id="KW-0067">ATP-binding</keyword>
<dbReference type="CDD" id="cd10147">
    <property type="entry name" value="Wzt_C-like"/>
    <property type="match status" value="1"/>
</dbReference>
<evidence type="ECO:0000256" key="1">
    <source>
        <dbReference type="ARBA" id="ARBA00005417"/>
    </source>
</evidence>
<sequence>MSSDVAISLRGVSKNFHIYACPLDRLKQSLFRGRRTYYSEVRALEEVSFEVRRGETVGIVGRNGSGKSTLLQCICGTLTPSRGEIAVHGRVAALLELGAGFNPEFSGRENVYVNAALLGMERRDVEARFSGIAAFADIGDFLDRPVKTYSSGMFLRLAFAVMAHVRADILVIDEALAVGDVFFVQKCMRFLQEFRKTGTILFVSHDTSAVLALCERALWLKNGRVEAEGRAKSVCERYLAGIYGPAEPATESNMPQEAPEAAVSDFSTEDNPVAYAGLSVDQGFGEGGVELLQVSLRNESGRMLPSIQGGEMVRVVVRARALRTMSQPIVGFMCKDRLGQFLFGDNTWERYGEGFPVGCGQVLEAVFAFRMPILAPGDYSVAVAVAEGTQEEHVQHVWVHDALAFKSHSSSLATGLVGVPDRETHLMVTE</sequence>
<dbReference type="EMBL" id="CP014230">
    <property type="protein sequence ID" value="AMD92096.1"/>
    <property type="molecule type" value="Genomic_DNA"/>
</dbReference>
<dbReference type="Proteomes" id="UP000063964">
    <property type="component" value="Chromosome"/>
</dbReference>
<keyword evidence="2" id="KW-0813">Transport</keyword>
<dbReference type="InterPro" id="IPR015860">
    <property type="entry name" value="ABC_transpr_TagH-like"/>
</dbReference>
<reference evidence="7" key="1">
    <citation type="submission" date="2016-02" db="EMBL/GenBank/DDBJ databases">
        <authorList>
            <person name="Holder M.E."/>
            <person name="Ajami N.J."/>
            <person name="Petrosino J.F."/>
        </authorList>
    </citation>
    <scope>NUCLEOTIDE SEQUENCE [LARGE SCALE GENOMIC DNA]</scope>
    <source>
        <strain evidence="7">DSM 12838</strain>
    </source>
</reference>
<dbReference type="GO" id="GO:0140359">
    <property type="term" value="F:ABC-type transporter activity"/>
    <property type="evidence" value="ECO:0007669"/>
    <property type="project" value="InterPro"/>
</dbReference>